<reference evidence="1" key="1">
    <citation type="submission" date="2021-03" db="EMBL/GenBank/DDBJ databases">
        <title>Draft genome sequence of rust myrtle Austropuccinia psidii MF-1, a brazilian biotype.</title>
        <authorList>
            <person name="Quecine M.C."/>
            <person name="Pachon D.M.R."/>
            <person name="Bonatelli M.L."/>
            <person name="Correr F.H."/>
            <person name="Franceschini L.M."/>
            <person name="Leite T.F."/>
            <person name="Margarido G.R.A."/>
            <person name="Almeida C.A."/>
            <person name="Ferrarezi J.A."/>
            <person name="Labate C.A."/>
        </authorList>
    </citation>
    <scope>NUCLEOTIDE SEQUENCE</scope>
    <source>
        <strain evidence="1">MF-1</strain>
    </source>
</reference>
<name>A0A9Q3CCL3_9BASI</name>
<accession>A0A9Q3CCL3</accession>
<sequence>MDPQREYSDSFRIRRIRPTQLSSGFTPLRIQKISGQESPLFKIPGSFQEKTRNKGKEKGYFQKKEEISIPNDPEVVGISEGSEKKQEIIVNKSDRISKPTIRNDIPTKNKQNVVKNDSKMNINDLWLKIAQFLEKTQKGFEKIHEKNSRLQVIITLKTKTIHTPQEDYTKLSKALEETNKRLNKVLEEQNPCKRDKEYLDQDMKKLFNVCQNIKPQEKGHFFDNNTHLQEDIKPDAPIEIKHRSPSKYQYGDSMT</sequence>
<evidence type="ECO:0000313" key="2">
    <source>
        <dbReference type="Proteomes" id="UP000765509"/>
    </source>
</evidence>
<dbReference type="EMBL" id="AVOT02006301">
    <property type="protein sequence ID" value="MBW0481222.1"/>
    <property type="molecule type" value="Genomic_DNA"/>
</dbReference>
<keyword evidence="2" id="KW-1185">Reference proteome</keyword>
<evidence type="ECO:0000313" key="1">
    <source>
        <dbReference type="EMBL" id="MBW0481222.1"/>
    </source>
</evidence>
<proteinExistence type="predicted"/>
<organism evidence="1 2">
    <name type="scientific">Austropuccinia psidii MF-1</name>
    <dbReference type="NCBI Taxonomy" id="1389203"/>
    <lineage>
        <taxon>Eukaryota</taxon>
        <taxon>Fungi</taxon>
        <taxon>Dikarya</taxon>
        <taxon>Basidiomycota</taxon>
        <taxon>Pucciniomycotina</taxon>
        <taxon>Pucciniomycetes</taxon>
        <taxon>Pucciniales</taxon>
        <taxon>Sphaerophragmiaceae</taxon>
        <taxon>Austropuccinia</taxon>
    </lineage>
</organism>
<dbReference type="Proteomes" id="UP000765509">
    <property type="component" value="Unassembled WGS sequence"/>
</dbReference>
<comment type="caution">
    <text evidence="1">The sequence shown here is derived from an EMBL/GenBank/DDBJ whole genome shotgun (WGS) entry which is preliminary data.</text>
</comment>
<protein>
    <submittedName>
        <fullName evidence="1">Uncharacterized protein</fullName>
    </submittedName>
</protein>
<dbReference type="AlphaFoldDB" id="A0A9Q3CCL3"/>
<gene>
    <name evidence="1" type="ORF">O181_020937</name>
</gene>